<dbReference type="Pfam" id="PF00929">
    <property type="entry name" value="RNase_T"/>
    <property type="match status" value="1"/>
</dbReference>
<dbReference type="Proteomes" id="UP001183817">
    <property type="component" value="Unassembled WGS sequence"/>
</dbReference>
<dbReference type="Gene3D" id="3.40.50.10190">
    <property type="entry name" value="BRCT domain"/>
    <property type="match status" value="1"/>
</dbReference>
<keyword evidence="6" id="KW-1185">Reference proteome</keyword>
<keyword evidence="2" id="KW-0378">Hydrolase</keyword>
<dbReference type="EC" id="2.7.7.7" evidence="5"/>
<evidence type="ECO:0000256" key="1">
    <source>
        <dbReference type="ARBA" id="ARBA00022722"/>
    </source>
</evidence>
<dbReference type="PANTHER" id="PTHR30231">
    <property type="entry name" value="DNA POLYMERASE III SUBUNIT EPSILON"/>
    <property type="match status" value="1"/>
</dbReference>
<dbReference type="InterPro" id="IPR029024">
    <property type="entry name" value="TerB-like"/>
</dbReference>
<dbReference type="InterPro" id="IPR036397">
    <property type="entry name" value="RNaseH_sf"/>
</dbReference>
<dbReference type="SUPFAM" id="SSF52113">
    <property type="entry name" value="BRCT domain"/>
    <property type="match status" value="1"/>
</dbReference>
<dbReference type="GO" id="GO:0003887">
    <property type="term" value="F:DNA-directed DNA polymerase activity"/>
    <property type="evidence" value="ECO:0007669"/>
    <property type="project" value="UniProtKB-EC"/>
</dbReference>
<comment type="caution">
    <text evidence="5">The sequence shown here is derived from an EMBL/GenBank/DDBJ whole genome shotgun (WGS) entry which is preliminary data.</text>
</comment>
<dbReference type="SMART" id="SM00479">
    <property type="entry name" value="EXOIII"/>
    <property type="match status" value="1"/>
</dbReference>
<dbReference type="RefSeq" id="WP_264269919.1">
    <property type="nucleotide sequence ID" value="NZ_BAAAWO010000001.1"/>
</dbReference>
<protein>
    <submittedName>
        <fullName evidence="5">DNA polymerase-3 subunit epsilon</fullName>
        <ecNumber evidence="5">2.7.7.7</ecNumber>
    </submittedName>
</protein>
<dbReference type="SUPFAM" id="SSF158682">
    <property type="entry name" value="TerB-like"/>
    <property type="match status" value="1"/>
</dbReference>
<keyword evidence="1" id="KW-0540">Nuclease</keyword>
<name>A0ABU2BHC0_9MICC</name>
<keyword evidence="3" id="KW-0269">Exonuclease</keyword>
<organism evidence="5 6">
    <name type="scientific">Paeniglutamicibacter sulfureus</name>
    <dbReference type="NCBI Taxonomy" id="43666"/>
    <lineage>
        <taxon>Bacteria</taxon>
        <taxon>Bacillati</taxon>
        <taxon>Actinomycetota</taxon>
        <taxon>Actinomycetes</taxon>
        <taxon>Micrococcales</taxon>
        <taxon>Micrococcaceae</taxon>
        <taxon>Paeniglutamicibacter</taxon>
    </lineage>
</organism>
<feature type="domain" description="Exonuclease" evidence="4">
    <location>
        <begin position="5"/>
        <end position="173"/>
    </location>
</feature>
<sequence length="415" mass="45213">MTLGHFAVIDTETTGLFPGNHDRIAEIAVITMDRSGAVLDRWETLINPERDLGKQSIHGIRAKDILDAPRFSDVADELDWRLSGTIVVAHNLGFDARFLRAEFHRAGLELPDFYLPRGLCTMQMAHEYLPGAGRSLQDCCDSFSIELRHAHSAGDDAEAAAVLLSRYMELDPDLGDWDFLLTEAAETSWRQTPLTPLREPAHRSSAGSLEPHFVDRIVVRLPEISGPAEHHEYLALLDRALLDRYLSAHEKSALVATADDLGIGQTTVRELHGKYFASVSAVAWADGSLTGDELNELTTIAGLLGISAQQLEAASQATQETVPPVPDTTALTSSFLVPGDLVVLTGDMSRPRNAIEAELEEAGFTPHGAVTKKVKLLVAADPDSLSGKARKARSYGIPVVGEDYLWNRLLRSPGN</sequence>
<dbReference type="InterPro" id="IPR013520">
    <property type="entry name" value="Ribonucl_H"/>
</dbReference>
<keyword evidence="5" id="KW-0808">Transferase</keyword>
<dbReference type="InterPro" id="IPR001357">
    <property type="entry name" value="BRCT_dom"/>
</dbReference>
<accession>A0ABU2BHC0</accession>
<evidence type="ECO:0000313" key="5">
    <source>
        <dbReference type="EMBL" id="MDR7358051.1"/>
    </source>
</evidence>
<dbReference type="SUPFAM" id="SSF53098">
    <property type="entry name" value="Ribonuclease H-like"/>
    <property type="match status" value="1"/>
</dbReference>
<evidence type="ECO:0000256" key="2">
    <source>
        <dbReference type="ARBA" id="ARBA00022801"/>
    </source>
</evidence>
<dbReference type="CDD" id="cd06127">
    <property type="entry name" value="DEDDh"/>
    <property type="match status" value="1"/>
</dbReference>
<dbReference type="Pfam" id="PF00533">
    <property type="entry name" value="BRCT"/>
    <property type="match status" value="1"/>
</dbReference>
<dbReference type="Gene3D" id="3.30.420.10">
    <property type="entry name" value="Ribonuclease H-like superfamily/Ribonuclease H"/>
    <property type="match status" value="1"/>
</dbReference>
<evidence type="ECO:0000256" key="3">
    <source>
        <dbReference type="ARBA" id="ARBA00022839"/>
    </source>
</evidence>
<dbReference type="PANTHER" id="PTHR30231:SF4">
    <property type="entry name" value="PROTEIN NEN2"/>
    <property type="match status" value="1"/>
</dbReference>
<proteinExistence type="predicted"/>
<dbReference type="InterPro" id="IPR036420">
    <property type="entry name" value="BRCT_dom_sf"/>
</dbReference>
<gene>
    <name evidence="5" type="ORF">J2S64_001742</name>
</gene>
<reference evidence="5 6" key="1">
    <citation type="submission" date="2023-07" db="EMBL/GenBank/DDBJ databases">
        <title>Sequencing the genomes of 1000 actinobacteria strains.</title>
        <authorList>
            <person name="Klenk H.-P."/>
        </authorList>
    </citation>
    <scope>NUCLEOTIDE SEQUENCE [LARGE SCALE GENOMIC DNA]</scope>
    <source>
        <strain evidence="5 6">DSM 20167</strain>
    </source>
</reference>
<dbReference type="InterPro" id="IPR012337">
    <property type="entry name" value="RNaseH-like_sf"/>
</dbReference>
<keyword evidence="5" id="KW-0548">Nucleotidyltransferase</keyword>
<evidence type="ECO:0000259" key="4">
    <source>
        <dbReference type="SMART" id="SM00479"/>
    </source>
</evidence>
<evidence type="ECO:0000313" key="6">
    <source>
        <dbReference type="Proteomes" id="UP001183817"/>
    </source>
</evidence>
<dbReference type="EMBL" id="JAVDYI010000001">
    <property type="protein sequence ID" value="MDR7358051.1"/>
    <property type="molecule type" value="Genomic_DNA"/>
</dbReference>